<evidence type="ECO:0000313" key="3">
    <source>
        <dbReference type="WBParaSite" id="GPUH_0001993701-mRNA-1"/>
    </source>
</evidence>
<dbReference type="InterPro" id="IPR013785">
    <property type="entry name" value="Aldolase_TIM"/>
</dbReference>
<protein>
    <submittedName>
        <fullName evidence="3">ANK_REP_REGION domain-containing protein</fullName>
    </submittedName>
</protein>
<dbReference type="AlphaFoldDB" id="A0A183EG21"/>
<proteinExistence type="predicted"/>
<name>A0A183EG21_9BILA</name>
<organism evidence="3">
    <name type="scientific">Gongylonema pulchrum</name>
    <dbReference type="NCBI Taxonomy" id="637853"/>
    <lineage>
        <taxon>Eukaryota</taxon>
        <taxon>Metazoa</taxon>
        <taxon>Ecdysozoa</taxon>
        <taxon>Nematoda</taxon>
        <taxon>Chromadorea</taxon>
        <taxon>Rhabditida</taxon>
        <taxon>Spirurina</taxon>
        <taxon>Spiruromorpha</taxon>
        <taxon>Spiruroidea</taxon>
        <taxon>Gongylonematidae</taxon>
        <taxon>Gongylonema</taxon>
    </lineage>
</organism>
<dbReference type="SUPFAM" id="SSF51569">
    <property type="entry name" value="Aldolase"/>
    <property type="match status" value="1"/>
</dbReference>
<dbReference type="Gene3D" id="3.20.20.70">
    <property type="entry name" value="Aldolase class I"/>
    <property type="match status" value="1"/>
</dbReference>
<dbReference type="OrthoDB" id="70823at2759"/>
<gene>
    <name evidence="1" type="ORF">GPUH_LOCUS19912</name>
</gene>
<evidence type="ECO:0000313" key="1">
    <source>
        <dbReference type="EMBL" id="VDN34874.1"/>
    </source>
</evidence>
<reference evidence="3" key="1">
    <citation type="submission" date="2016-06" db="UniProtKB">
        <authorList>
            <consortium name="WormBaseParasite"/>
        </authorList>
    </citation>
    <scope>IDENTIFICATION</scope>
</reference>
<dbReference type="EMBL" id="UYRT01089405">
    <property type="protein sequence ID" value="VDN34874.1"/>
    <property type="molecule type" value="Genomic_DNA"/>
</dbReference>
<accession>A0A183EG21</accession>
<reference evidence="1 2" key="2">
    <citation type="submission" date="2018-11" db="EMBL/GenBank/DDBJ databases">
        <authorList>
            <consortium name="Pathogen Informatics"/>
        </authorList>
    </citation>
    <scope>NUCLEOTIDE SEQUENCE [LARGE SCALE GENOMIC DNA]</scope>
</reference>
<keyword evidence="2" id="KW-1185">Reference proteome</keyword>
<dbReference type="Proteomes" id="UP000271098">
    <property type="component" value="Unassembled WGS sequence"/>
</dbReference>
<sequence length="78" mass="8957">MPENELDEEEFNKVISEKYYVDSNKKRDLLNLIPYIDLTTLNGDDTNAVVKLAIADGADEIDVVISRDAALEQDWRRE</sequence>
<evidence type="ECO:0000313" key="2">
    <source>
        <dbReference type="Proteomes" id="UP000271098"/>
    </source>
</evidence>
<dbReference type="WBParaSite" id="GPUH_0001993701-mRNA-1">
    <property type="protein sequence ID" value="GPUH_0001993701-mRNA-1"/>
    <property type="gene ID" value="GPUH_0001993701"/>
</dbReference>